<dbReference type="RefSeq" id="YP_009595189.1">
    <property type="nucleotide sequence ID" value="NC_041879.1"/>
</dbReference>
<evidence type="ECO:0000313" key="2">
    <source>
        <dbReference type="Proteomes" id="UP000224134"/>
    </source>
</evidence>
<name>A0A142F1P6_9CAUD</name>
<proteinExistence type="predicted"/>
<accession>A0A142F1P6</accession>
<protein>
    <submittedName>
        <fullName evidence="1">Uncharacterized protein</fullName>
    </submittedName>
</protein>
<dbReference type="Proteomes" id="UP000224134">
    <property type="component" value="Segment"/>
</dbReference>
<evidence type="ECO:0000313" key="1">
    <source>
        <dbReference type="EMBL" id="AMQ66703.1"/>
    </source>
</evidence>
<reference evidence="1 2" key="1">
    <citation type="submission" date="2016-02" db="EMBL/GenBank/DDBJ databases">
        <title>Isolation and characterization of bacteriophages from East Africa Rift Valley soda lakes.</title>
        <authorList>
            <person name="van Zyl L.J."/>
            <person name="Nemavhulani S."/>
            <person name="Cowan D.A."/>
            <person name="Trindade M.I."/>
        </authorList>
    </citation>
    <scope>NUCLEOTIDE SEQUENCE [LARGE SCALE GENOMIC DNA]</scope>
</reference>
<sequence length="118" mass="13628">METNRLTDGELAEIKRRAERSSENYRADAENDAEFIAHANEDVSRLIAEVEWLRGAVWFAVHHLSNEIYTEEDRVKDVQEALLRCVWDTVNCPECRADILVKPNWHGRCDCGSHVKFG</sequence>
<dbReference type="GeneID" id="40070747"/>
<dbReference type="KEGG" id="vg:40070747"/>
<keyword evidence="2" id="KW-1185">Reference proteome</keyword>
<organism evidence="1 2">
    <name type="scientific">Bacillus phage Mgbh1</name>
    <dbReference type="NCBI Taxonomy" id="1796993"/>
    <lineage>
        <taxon>Viruses</taxon>
        <taxon>Duplodnaviria</taxon>
        <taxon>Heunggongvirae</taxon>
        <taxon>Uroviricota</taxon>
        <taxon>Caudoviricetes</taxon>
        <taxon>Magadivirus</taxon>
        <taxon>Magadivirus Mgbh1</taxon>
    </lineage>
</organism>
<dbReference type="EMBL" id="KU665491">
    <property type="protein sequence ID" value="AMQ66703.1"/>
    <property type="molecule type" value="Genomic_DNA"/>
</dbReference>